<comment type="cofactor">
    <cofactor evidence="9 10">
        <name>Zn(2+)</name>
        <dbReference type="ChEBI" id="CHEBI:29105"/>
    </cofactor>
    <text evidence="9 10">Binds 1 zinc ion per subunit.</text>
</comment>
<keyword evidence="10" id="KW-0732">Signal</keyword>
<dbReference type="Gene3D" id="3.40.390.10">
    <property type="entry name" value="Collagenase (Catalytic Domain)"/>
    <property type="match status" value="1"/>
</dbReference>
<evidence type="ECO:0000256" key="9">
    <source>
        <dbReference type="PROSITE-ProRule" id="PRU01211"/>
    </source>
</evidence>
<feature type="binding site" evidence="9">
    <location>
        <position position="257"/>
    </location>
    <ligand>
        <name>Zn(2+)</name>
        <dbReference type="ChEBI" id="CHEBI:29105"/>
        <note>catalytic</note>
    </ligand>
</feature>
<sequence>MALRLALVLLLRALLVQSNEGNDISLTPDQAAALNLTSDRTAGNVKVGEMKRTIIDPDHIDEGDDMLFTANQSAALNLTERMMQDVETIEIDDLLLTRAQAAAIASRKAVNNVAQHWPDENGFPHTLNLLTALTIHPLSVSTNLTTTTRIHSKLLHQSEPPQHPHTPPFFNHTALVDRTAVEAAIQHWRDHTCITFTEVAQTETGPRLRFIRHASSCNSFVGYINRADGQIINVPEWCEESFGSLVHEIGHAMGFWHEQSRSDRDSYVSILTHNIRPAALGNFDLEVDNSYGVPYDYKSDMHYGGKGFTKNGLNTIVSIDPRYQDVMGQRTGLSHMDKLLANTMYGCTAKLLGTCGIASDPCQNYGFLGKDCNCVCPEGTSGSNCETLVTPYNDIGFAPNTEIVTEPKTITTVGYPSDFALYTDFVKWIKAPACKLIKITFTDFELYQKTDKTVDGVTVNACWHDHLELRTSNMLEGDWYCGTSISAGQEFITTGNEAVLYFQARTNFNRGFSADNGLPLSPGTILIPSAQFLATFTSNERYRWRGFNLRLRVKSDTETFGDGGVITSPMFPKPHRGTYCEWHITASEGKKVQIDVTHLRIRYSNFLAVNPTTELYYRRGSVIYLPHRWAPRQIVSDSNLIRILFAGKYGSKGFRIEYSEVDNK</sequence>
<feature type="domain" description="CUB" evidence="11">
    <location>
        <begin position="545"/>
        <end position="661"/>
    </location>
</feature>
<dbReference type="Proteomes" id="UP000283509">
    <property type="component" value="Unassembled WGS sequence"/>
</dbReference>
<dbReference type="SMART" id="SM00235">
    <property type="entry name" value="ZnMc"/>
    <property type="match status" value="1"/>
</dbReference>
<dbReference type="GO" id="GO:0008270">
    <property type="term" value="F:zinc ion binding"/>
    <property type="evidence" value="ECO:0007669"/>
    <property type="project" value="UniProtKB-UniRule"/>
</dbReference>
<reference evidence="13 14" key="2">
    <citation type="submission" date="2019-01" db="EMBL/GenBank/DDBJ databases">
        <title>The decoding of complex shrimp genome reveals the adaptation for benthos swimmer, frequently molting mechanism and breeding impact on genome.</title>
        <authorList>
            <person name="Sun Y."/>
            <person name="Gao Y."/>
            <person name="Yu Y."/>
        </authorList>
    </citation>
    <scope>NUCLEOTIDE SEQUENCE [LARGE SCALE GENOMIC DNA]</scope>
    <source>
        <tissue evidence="13">Muscle</tissue>
    </source>
</reference>
<dbReference type="CDD" id="cd00041">
    <property type="entry name" value="CUB"/>
    <property type="match status" value="2"/>
</dbReference>
<keyword evidence="6 9" id="KW-0482">Metalloprotease</keyword>
<feature type="binding site" evidence="9">
    <location>
        <position position="247"/>
    </location>
    <ligand>
        <name>Zn(2+)</name>
        <dbReference type="ChEBI" id="CHEBI:29105"/>
        <note>catalytic</note>
    </ligand>
</feature>
<keyword evidence="14" id="KW-1185">Reference proteome</keyword>
<dbReference type="PANTHER" id="PTHR10127:SF780">
    <property type="entry name" value="METALLOENDOPEPTIDASE"/>
    <property type="match status" value="1"/>
</dbReference>
<comment type="caution">
    <text evidence="13">The sequence shown here is derived from an EMBL/GenBank/DDBJ whole genome shotgun (WGS) entry which is preliminary data.</text>
</comment>
<dbReference type="InterPro" id="IPR034035">
    <property type="entry name" value="Astacin-like_dom"/>
</dbReference>
<organism evidence="13 14">
    <name type="scientific">Penaeus vannamei</name>
    <name type="common">Whiteleg shrimp</name>
    <name type="synonym">Litopenaeus vannamei</name>
    <dbReference type="NCBI Taxonomy" id="6689"/>
    <lineage>
        <taxon>Eukaryota</taxon>
        <taxon>Metazoa</taxon>
        <taxon>Ecdysozoa</taxon>
        <taxon>Arthropoda</taxon>
        <taxon>Crustacea</taxon>
        <taxon>Multicrustacea</taxon>
        <taxon>Malacostraca</taxon>
        <taxon>Eumalacostraca</taxon>
        <taxon>Eucarida</taxon>
        <taxon>Decapoda</taxon>
        <taxon>Dendrobranchiata</taxon>
        <taxon>Penaeoidea</taxon>
        <taxon>Penaeidae</taxon>
        <taxon>Penaeus</taxon>
    </lineage>
</organism>
<feature type="active site" evidence="9">
    <location>
        <position position="248"/>
    </location>
</feature>
<accession>A0A3R7PTD8</accession>
<dbReference type="Pfam" id="PF00431">
    <property type="entry name" value="CUB"/>
    <property type="match status" value="2"/>
</dbReference>
<proteinExistence type="predicted"/>
<dbReference type="EMBL" id="QCYY01001647">
    <property type="protein sequence ID" value="ROT76534.1"/>
    <property type="molecule type" value="Genomic_DNA"/>
</dbReference>
<evidence type="ECO:0000256" key="10">
    <source>
        <dbReference type="RuleBase" id="RU361183"/>
    </source>
</evidence>
<evidence type="ECO:0000256" key="4">
    <source>
        <dbReference type="ARBA" id="ARBA00022801"/>
    </source>
</evidence>
<keyword evidence="5 9" id="KW-0862">Zinc</keyword>
<dbReference type="AlphaFoldDB" id="A0A3R7PTD8"/>
<protein>
    <recommendedName>
        <fullName evidence="10">Metalloendopeptidase</fullName>
        <ecNumber evidence="10">3.4.24.-</ecNumber>
    </recommendedName>
</protein>
<keyword evidence="4 9" id="KW-0378">Hydrolase</keyword>
<dbReference type="Pfam" id="PF01400">
    <property type="entry name" value="Astacin"/>
    <property type="match status" value="1"/>
</dbReference>
<keyword evidence="2 9" id="KW-0645">Protease</keyword>
<evidence type="ECO:0000259" key="12">
    <source>
        <dbReference type="PROSITE" id="PS51864"/>
    </source>
</evidence>
<keyword evidence="3 9" id="KW-0479">Metal-binding</keyword>
<evidence type="ECO:0000256" key="5">
    <source>
        <dbReference type="ARBA" id="ARBA00022833"/>
    </source>
</evidence>
<comment type="caution">
    <text evidence="8">Lacks conserved residue(s) required for the propagation of feature annotation.</text>
</comment>
<feature type="domain" description="Peptidase M12A" evidence="12">
    <location>
        <begin position="153"/>
        <end position="348"/>
    </location>
</feature>
<evidence type="ECO:0000256" key="3">
    <source>
        <dbReference type="ARBA" id="ARBA00022723"/>
    </source>
</evidence>
<name>A0A3R7PTD8_PENVA</name>
<dbReference type="GO" id="GO:0004222">
    <property type="term" value="F:metalloendopeptidase activity"/>
    <property type="evidence" value="ECO:0007669"/>
    <property type="project" value="UniProtKB-UniRule"/>
</dbReference>
<feature type="domain" description="CUB" evidence="11">
    <location>
        <begin position="385"/>
        <end position="519"/>
    </location>
</feature>
<dbReference type="InterPro" id="IPR006026">
    <property type="entry name" value="Peptidase_Metallo"/>
</dbReference>
<evidence type="ECO:0000256" key="7">
    <source>
        <dbReference type="ARBA" id="ARBA00023157"/>
    </source>
</evidence>
<evidence type="ECO:0000256" key="1">
    <source>
        <dbReference type="ARBA" id="ARBA00022536"/>
    </source>
</evidence>
<evidence type="ECO:0000313" key="13">
    <source>
        <dbReference type="EMBL" id="ROT76534.1"/>
    </source>
</evidence>
<reference evidence="13 14" key="1">
    <citation type="submission" date="2018-04" db="EMBL/GenBank/DDBJ databases">
        <authorList>
            <person name="Zhang X."/>
            <person name="Yuan J."/>
            <person name="Li F."/>
            <person name="Xiang J."/>
        </authorList>
    </citation>
    <scope>NUCLEOTIDE SEQUENCE [LARGE SCALE GENOMIC DNA]</scope>
    <source>
        <tissue evidence="13">Muscle</tissue>
    </source>
</reference>
<evidence type="ECO:0000259" key="11">
    <source>
        <dbReference type="PROSITE" id="PS01180"/>
    </source>
</evidence>
<dbReference type="SMART" id="SM00042">
    <property type="entry name" value="CUB"/>
    <property type="match status" value="2"/>
</dbReference>
<dbReference type="Gene3D" id="2.60.120.290">
    <property type="entry name" value="Spermadhesin, CUB domain"/>
    <property type="match status" value="2"/>
</dbReference>
<dbReference type="InterPro" id="IPR035914">
    <property type="entry name" value="Sperma_CUB_dom_sf"/>
</dbReference>
<dbReference type="SUPFAM" id="SSF49854">
    <property type="entry name" value="Spermadhesin, CUB domain"/>
    <property type="match status" value="2"/>
</dbReference>
<dbReference type="PROSITE" id="PS01180">
    <property type="entry name" value="CUB"/>
    <property type="match status" value="2"/>
</dbReference>
<keyword evidence="1" id="KW-0245">EGF-like domain</keyword>
<dbReference type="OrthoDB" id="291007at2759"/>
<dbReference type="GO" id="GO:0006508">
    <property type="term" value="P:proteolysis"/>
    <property type="evidence" value="ECO:0007669"/>
    <property type="project" value="UniProtKB-KW"/>
</dbReference>
<evidence type="ECO:0000256" key="2">
    <source>
        <dbReference type="ARBA" id="ARBA00022670"/>
    </source>
</evidence>
<dbReference type="InterPro" id="IPR001506">
    <property type="entry name" value="Peptidase_M12A"/>
</dbReference>
<dbReference type="PANTHER" id="PTHR10127">
    <property type="entry name" value="DISCOIDIN, CUB, EGF, LAMININ , AND ZINC METALLOPROTEASE DOMAIN CONTAINING"/>
    <property type="match status" value="1"/>
</dbReference>
<feature type="binding site" evidence="9">
    <location>
        <position position="251"/>
    </location>
    <ligand>
        <name>Zn(2+)</name>
        <dbReference type="ChEBI" id="CHEBI:29105"/>
        <note>catalytic</note>
    </ligand>
</feature>
<evidence type="ECO:0000256" key="6">
    <source>
        <dbReference type="ARBA" id="ARBA00023049"/>
    </source>
</evidence>
<dbReference type="InterPro" id="IPR000859">
    <property type="entry name" value="CUB_dom"/>
</dbReference>
<dbReference type="PROSITE" id="PS51864">
    <property type="entry name" value="ASTACIN"/>
    <property type="match status" value="1"/>
</dbReference>
<gene>
    <name evidence="13" type="ORF">C7M84_004877</name>
</gene>
<dbReference type="InterPro" id="IPR024079">
    <property type="entry name" value="MetalloPept_cat_dom_sf"/>
</dbReference>
<feature type="chain" id="PRO_5018381833" description="Metalloendopeptidase" evidence="10">
    <location>
        <begin position="22"/>
        <end position="664"/>
    </location>
</feature>
<feature type="signal peptide" evidence="10">
    <location>
        <begin position="1"/>
        <end position="21"/>
    </location>
</feature>
<dbReference type="EC" id="3.4.24.-" evidence="10"/>
<dbReference type="PRINTS" id="PR00480">
    <property type="entry name" value="ASTACIN"/>
</dbReference>
<dbReference type="CDD" id="cd04280">
    <property type="entry name" value="ZnMc_astacin_like"/>
    <property type="match status" value="1"/>
</dbReference>
<evidence type="ECO:0000313" key="14">
    <source>
        <dbReference type="Proteomes" id="UP000283509"/>
    </source>
</evidence>
<dbReference type="SUPFAM" id="SSF55486">
    <property type="entry name" value="Metalloproteases ('zincins'), catalytic domain"/>
    <property type="match status" value="1"/>
</dbReference>
<keyword evidence="7" id="KW-1015">Disulfide bond</keyword>
<evidence type="ECO:0000256" key="8">
    <source>
        <dbReference type="PROSITE-ProRule" id="PRU00059"/>
    </source>
</evidence>